<evidence type="ECO:0000259" key="7">
    <source>
        <dbReference type="Pfam" id="PF02782"/>
    </source>
</evidence>
<protein>
    <submittedName>
        <fullName evidence="8">Xylulokinase</fullName>
        <ecNumber evidence="8">2.7.1.17</ecNumber>
    </submittedName>
</protein>
<dbReference type="Pfam" id="PF00370">
    <property type="entry name" value="FGGY_N"/>
    <property type="match status" value="1"/>
</dbReference>
<proteinExistence type="inferred from homology"/>
<keyword evidence="4 5" id="KW-0418">Kinase</keyword>
<dbReference type="EMBL" id="JACCFM010000001">
    <property type="protein sequence ID" value="NYJ19986.1"/>
    <property type="molecule type" value="Genomic_DNA"/>
</dbReference>
<dbReference type="EC" id="2.7.1.17" evidence="8"/>
<keyword evidence="2" id="KW-0119">Carbohydrate metabolism</keyword>
<dbReference type="GO" id="GO:0042732">
    <property type="term" value="P:D-xylose metabolic process"/>
    <property type="evidence" value="ECO:0007669"/>
    <property type="project" value="UniProtKB-KW"/>
</dbReference>
<evidence type="ECO:0000256" key="2">
    <source>
        <dbReference type="ARBA" id="ARBA00022629"/>
    </source>
</evidence>
<dbReference type="Pfam" id="PF02782">
    <property type="entry name" value="FGGY_C"/>
    <property type="match status" value="1"/>
</dbReference>
<accession>A0A7Z0J692</accession>
<organism evidence="8 9">
    <name type="scientific">Glaciibacter psychrotolerans</name>
    <dbReference type="NCBI Taxonomy" id="670054"/>
    <lineage>
        <taxon>Bacteria</taxon>
        <taxon>Bacillati</taxon>
        <taxon>Actinomycetota</taxon>
        <taxon>Actinomycetes</taxon>
        <taxon>Micrococcales</taxon>
        <taxon>Microbacteriaceae</taxon>
        <taxon>Glaciibacter</taxon>
    </lineage>
</organism>
<keyword evidence="9" id="KW-1185">Reference proteome</keyword>
<dbReference type="AlphaFoldDB" id="A0A7Z0J692"/>
<dbReference type="InterPro" id="IPR018485">
    <property type="entry name" value="FGGY_C"/>
</dbReference>
<dbReference type="InterPro" id="IPR018484">
    <property type="entry name" value="FGGY_N"/>
</dbReference>
<gene>
    <name evidence="8" type="ORF">HNR05_001777</name>
</gene>
<evidence type="ECO:0000256" key="5">
    <source>
        <dbReference type="RuleBase" id="RU003733"/>
    </source>
</evidence>
<comment type="similarity">
    <text evidence="1 5">Belongs to the FGGY kinase family.</text>
</comment>
<reference evidence="8 9" key="1">
    <citation type="submission" date="2020-07" db="EMBL/GenBank/DDBJ databases">
        <title>Sequencing the genomes of 1000 actinobacteria strains.</title>
        <authorList>
            <person name="Klenk H.-P."/>
        </authorList>
    </citation>
    <scope>NUCLEOTIDE SEQUENCE [LARGE SCALE GENOMIC DNA]</scope>
    <source>
        <strain evidence="8 9">LI1</strain>
    </source>
</reference>
<dbReference type="Proteomes" id="UP000537260">
    <property type="component" value="Unassembled WGS sequence"/>
</dbReference>
<name>A0A7Z0J692_9MICO</name>
<dbReference type="SUPFAM" id="SSF53067">
    <property type="entry name" value="Actin-like ATPase domain"/>
    <property type="match status" value="2"/>
</dbReference>
<evidence type="ECO:0000256" key="3">
    <source>
        <dbReference type="ARBA" id="ARBA00022679"/>
    </source>
</evidence>
<evidence type="ECO:0000259" key="6">
    <source>
        <dbReference type="Pfam" id="PF00370"/>
    </source>
</evidence>
<dbReference type="PANTHER" id="PTHR43095">
    <property type="entry name" value="SUGAR KINASE"/>
    <property type="match status" value="1"/>
</dbReference>
<dbReference type="CDD" id="cd07804">
    <property type="entry name" value="ASKHA_NBD_FGGY_RrXK-like"/>
    <property type="match status" value="1"/>
</dbReference>
<dbReference type="InterPro" id="IPR050406">
    <property type="entry name" value="FGGY_Carb_Kinase"/>
</dbReference>
<dbReference type="GO" id="GO:0004856">
    <property type="term" value="F:D-xylulokinase activity"/>
    <property type="evidence" value="ECO:0007669"/>
    <property type="project" value="UniProtKB-EC"/>
</dbReference>
<evidence type="ECO:0000256" key="4">
    <source>
        <dbReference type="ARBA" id="ARBA00022777"/>
    </source>
</evidence>
<evidence type="ECO:0000256" key="1">
    <source>
        <dbReference type="ARBA" id="ARBA00009156"/>
    </source>
</evidence>
<keyword evidence="2" id="KW-0859">Xylose metabolism</keyword>
<dbReference type="InterPro" id="IPR018483">
    <property type="entry name" value="Carb_kinase_FGGY_CS"/>
</dbReference>
<feature type="domain" description="Carbohydrate kinase FGGY N-terminal" evidence="6">
    <location>
        <begin position="6"/>
        <end position="246"/>
    </location>
</feature>
<evidence type="ECO:0000313" key="8">
    <source>
        <dbReference type="EMBL" id="NYJ19986.1"/>
    </source>
</evidence>
<evidence type="ECO:0000313" key="9">
    <source>
        <dbReference type="Proteomes" id="UP000537260"/>
    </source>
</evidence>
<feature type="domain" description="Carbohydrate kinase FGGY C-terminal" evidence="7">
    <location>
        <begin position="261"/>
        <end position="443"/>
    </location>
</feature>
<dbReference type="InterPro" id="IPR043129">
    <property type="entry name" value="ATPase_NBD"/>
</dbReference>
<dbReference type="PANTHER" id="PTHR43095:SF5">
    <property type="entry name" value="XYLULOSE KINASE"/>
    <property type="match status" value="1"/>
</dbReference>
<dbReference type="PROSITE" id="PS00445">
    <property type="entry name" value="FGGY_KINASES_2"/>
    <property type="match status" value="1"/>
</dbReference>
<dbReference type="RefSeq" id="WP_179578665.1">
    <property type="nucleotide sequence ID" value="NZ_JACCFM010000001.1"/>
</dbReference>
<keyword evidence="3 5" id="KW-0808">Transferase</keyword>
<dbReference type="InterPro" id="IPR000577">
    <property type="entry name" value="Carb_kinase_FGGY"/>
</dbReference>
<dbReference type="Gene3D" id="3.30.420.40">
    <property type="match status" value="2"/>
</dbReference>
<dbReference type="PIRSF" id="PIRSF000538">
    <property type="entry name" value="GlpK"/>
    <property type="match status" value="1"/>
</dbReference>
<comment type="caution">
    <text evidence="8">The sequence shown here is derived from an EMBL/GenBank/DDBJ whole genome shotgun (WGS) entry which is preliminary data.</text>
</comment>
<sequence>MSVAAVIGVDIGTSSSKGVLVDLEGTVRAQATRAHDPSRPRPGYVEMDAALWWSEFVAISRELVTAAAADGIDIVAVGVSGMGPCVLIADATGTPLRPAILYGVDSRSVSQIESLSRDLGGDAIIRERTGSALSTQSVGPKLAWLAENEPHLFTEARHLFMPSSWLVWKLTGEYLLDHHSASQCTPLYDPVSHAWNEDWAASIIGEIELPRLCWPGDIAGQINRNAATVTGLPLGIPVIAGTIDAWTEAVSVGAQNAGDLMLMYGTTMFLINTVPEPLTSAGLWGTVGAFPHTYNLAGGMATSGAITGWLKELFNAADYPELLARAAASGPGARGLLMLPYFAGERTPIDDPHARGIIAGLTVEHTAGDLYRAALEATALGVRHNIEAIRAAGGVIERIVAVGGGTQGSLWTQIVSDVTGLPQIIPTTTIGASFGAAFLAASAVTAADIDLWNPPAEIRQPDASLAADYDELYALYRSLYPATSQISHALAARQERLSRP</sequence>